<dbReference type="eggNOG" id="ENOG502Z9T8">
    <property type="taxonomic scope" value="Bacteria"/>
</dbReference>
<evidence type="ECO:0000313" key="4">
    <source>
        <dbReference type="Proteomes" id="UP000002420"/>
    </source>
</evidence>
<evidence type="ECO:0000259" key="2">
    <source>
        <dbReference type="Pfam" id="PF14358"/>
    </source>
</evidence>
<dbReference type="InterPro" id="IPR025517">
    <property type="entry name" value="DUF4405"/>
</dbReference>
<name>B3E729_TRIL1</name>
<dbReference type="STRING" id="398767.Glov_1187"/>
<reference evidence="3 4" key="1">
    <citation type="submission" date="2008-05" db="EMBL/GenBank/DDBJ databases">
        <title>Complete sequence of chromosome of Geobacter lovleyi SZ.</title>
        <authorList>
            <consortium name="US DOE Joint Genome Institute"/>
            <person name="Lucas S."/>
            <person name="Copeland A."/>
            <person name="Lapidus A."/>
            <person name="Glavina del Rio T."/>
            <person name="Dalin E."/>
            <person name="Tice H."/>
            <person name="Bruce D."/>
            <person name="Goodwin L."/>
            <person name="Pitluck S."/>
            <person name="Chertkov O."/>
            <person name="Meincke L."/>
            <person name="Brettin T."/>
            <person name="Detter J.C."/>
            <person name="Han C."/>
            <person name="Tapia R."/>
            <person name="Kuske C.R."/>
            <person name="Schmutz J."/>
            <person name="Larimer F."/>
            <person name="Land M."/>
            <person name="Hauser L."/>
            <person name="Kyrpides N."/>
            <person name="Mikhailova N."/>
            <person name="Sung Y."/>
            <person name="Fletcher K.E."/>
            <person name="Ritalahti K.M."/>
            <person name="Loeffler F.E."/>
            <person name="Richardson P."/>
        </authorList>
    </citation>
    <scope>NUCLEOTIDE SEQUENCE [LARGE SCALE GENOMIC DNA]</scope>
    <source>
        <strain evidence="4">ATCC BAA-1151 / DSM 17278 / SZ</strain>
    </source>
</reference>
<sequence length="323" mass="35799">MSDQSTFNLHLRGFISLLTALSFLIMTVSGVILFITPQGRVAYWLDWTFWGISKSQWGDMHITTSLLFALAGLWHTWLNWRALVSYFHDKLKKTVALKWELTIAVLITIFCTVGGIYKTPPLSYVLELNDWIKDAWVTSPDDEPVISHAELLPLKNFLKKVDVELEPALAELKKQGIAVSGPDQKLLDIARTNGKSPAAIYKLLKPLEGKSAAQTPSVPVVPAVQQPLKPVTPATPAGTGHMPARQRWTAELVQQQFEGKGVGRKTLAAVCQEQQLDQAAIIRKLAARKINAAPDDTLKRLGDESGELPLELLKIILVGEQRN</sequence>
<dbReference type="KEGG" id="glo:Glov_1187"/>
<keyword evidence="1" id="KW-0472">Membrane</keyword>
<feature type="transmembrane region" description="Helical" evidence="1">
    <location>
        <begin position="99"/>
        <end position="117"/>
    </location>
</feature>
<keyword evidence="1" id="KW-0812">Transmembrane</keyword>
<evidence type="ECO:0000313" key="3">
    <source>
        <dbReference type="EMBL" id="ACD94909.1"/>
    </source>
</evidence>
<feature type="transmembrane region" description="Helical" evidence="1">
    <location>
        <begin position="60"/>
        <end position="78"/>
    </location>
</feature>
<dbReference type="Pfam" id="PF14358">
    <property type="entry name" value="DUF4405"/>
    <property type="match status" value="1"/>
</dbReference>
<dbReference type="HOGENOM" id="CLU_089995_0_0_7"/>
<dbReference type="EMBL" id="CP001089">
    <property type="protein sequence ID" value="ACD94909.1"/>
    <property type="molecule type" value="Genomic_DNA"/>
</dbReference>
<feature type="domain" description="Flavinylation-associated cytochrome" evidence="2">
    <location>
        <begin position="14"/>
        <end position="80"/>
    </location>
</feature>
<keyword evidence="1" id="KW-1133">Transmembrane helix</keyword>
<dbReference type="AlphaFoldDB" id="B3E729"/>
<gene>
    <name evidence="3" type="ordered locus">Glov_1187</name>
</gene>
<keyword evidence="4" id="KW-1185">Reference proteome</keyword>
<accession>B3E729</accession>
<protein>
    <recommendedName>
        <fullName evidence="2">Flavinylation-associated cytochrome domain-containing protein</fullName>
    </recommendedName>
</protein>
<evidence type="ECO:0000256" key="1">
    <source>
        <dbReference type="SAM" id="Phobius"/>
    </source>
</evidence>
<proteinExistence type="predicted"/>
<organism evidence="3 4">
    <name type="scientific">Trichlorobacter lovleyi (strain ATCC BAA-1151 / DSM 17278 / SZ)</name>
    <name type="common">Geobacter lovleyi</name>
    <dbReference type="NCBI Taxonomy" id="398767"/>
    <lineage>
        <taxon>Bacteria</taxon>
        <taxon>Pseudomonadati</taxon>
        <taxon>Thermodesulfobacteriota</taxon>
        <taxon>Desulfuromonadia</taxon>
        <taxon>Geobacterales</taxon>
        <taxon>Geobacteraceae</taxon>
        <taxon>Trichlorobacter</taxon>
    </lineage>
</organism>
<dbReference type="RefSeq" id="WP_012469258.1">
    <property type="nucleotide sequence ID" value="NC_010814.1"/>
</dbReference>
<dbReference type="Proteomes" id="UP000002420">
    <property type="component" value="Chromosome"/>
</dbReference>
<feature type="transmembrane region" description="Helical" evidence="1">
    <location>
        <begin position="12"/>
        <end position="35"/>
    </location>
</feature>